<dbReference type="EMBL" id="JARJCW010000021">
    <property type="protein sequence ID" value="KAJ7213462.1"/>
    <property type="molecule type" value="Genomic_DNA"/>
</dbReference>
<evidence type="ECO:0000313" key="2">
    <source>
        <dbReference type="Proteomes" id="UP001219525"/>
    </source>
</evidence>
<dbReference type="Proteomes" id="UP001219525">
    <property type="component" value="Unassembled WGS sequence"/>
</dbReference>
<gene>
    <name evidence="1" type="ORF">GGX14DRAFT_445195</name>
</gene>
<dbReference type="AlphaFoldDB" id="A0AAD6VJM0"/>
<accession>A0AAD6VJM0</accession>
<proteinExistence type="predicted"/>
<keyword evidence="2" id="KW-1185">Reference proteome</keyword>
<reference evidence="1" key="1">
    <citation type="submission" date="2023-03" db="EMBL/GenBank/DDBJ databases">
        <title>Massive genome expansion in bonnet fungi (Mycena s.s.) driven by repeated elements and novel gene families across ecological guilds.</title>
        <authorList>
            <consortium name="Lawrence Berkeley National Laboratory"/>
            <person name="Harder C.B."/>
            <person name="Miyauchi S."/>
            <person name="Viragh M."/>
            <person name="Kuo A."/>
            <person name="Thoen E."/>
            <person name="Andreopoulos B."/>
            <person name="Lu D."/>
            <person name="Skrede I."/>
            <person name="Drula E."/>
            <person name="Henrissat B."/>
            <person name="Morin E."/>
            <person name="Kohler A."/>
            <person name="Barry K."/>
            <person name="LaButti K."/>
            <person name="Morin E."/>
            <person name="Salamov A."/>
            <person name="Lipzen A."/>
            <person name="Mereny Z."/>
            <person name="Hegedus B."/>
            <person name="Baldrian P."/>
            <person name="Stursova M."/>
            <person name="Weitz H."/>
            <person name="Taylor A."/>
            <person name="Grigoriev I.V."/>
            <person name="Nagy L.G."/>
            <person name="Martin F."/>
            <person name="Kauserud H."/>
        </authorList>
    </citation>
    <scope>NUCLEOTIDE SEQUENCE</scope>
    <source>
        <strain evidence="1">9144</strain>
    </source>
</reference>
<protein>
    <submittedName>
        <fullName evidence="1">Uncharacterized protein</fullName>
    </submittedName>
</protein>
<organism evidence="1 2">
    <name type="scientific">Mycena pura</name>
    <dbReference type="NCBI Taxonomy" id="153505"/>
    <lineage>
        <taxon>Eukaryota</taxon>
        <taxon>Fungi</taxon>
        <taxon>Dikarya</taxon>
        <taxon>Basidiomycota</taxon>
        <taxon>Agaricomycotina</taxon>
        <taxon>Agaricomycetes</taxon>
        <taxon>Agaricomycetidae</taxon>
        <taxon>Agaricales</taxon>
        <taxon>Marasmiineae</taxon>
        <taxon>Mycenaceae</taxon>
        <taxon>Mycena</taxon>
    </lineage>
</organism>
<comment type="caution">
    <text evidence="1">The sequence shown here is derived from an EMBL/GenBank/DDBJ whole genome shotgun (WGS) entry which is preliminary data.</text>
</comment>
<name>A0AAD6VJM0_9AGAR</name>
<sequence>MGFYLGAILALQLYLIYHNITQYTNFRIMVGDVNNARARPHACTSTSPREIIIPARLRTRMHAPTSQHAYTRRLRCSTVRLTTRARASARTHRHLRLTGACAPGPRLRTHGPHDPHAGAGTSTGACAPVCAARPHLRTRAARTHISVHGATARIMAELPCGRWHAQLGRGRAVRGAEYGARCTKHIHWAVGGGEASGGALWQRAVARAVAADGAHACWT</sequence>
<evidence type="ECO:0000313" key="1">
    <source>
        <dbReference type="EMBL" id="KAJ7213462.1"/>
    </source>
</evidence>